<evidence type="ECO:0000256" key="2">
    <source>
        <dbReference type="ARBA" id="ARBA00022801"/>
    </source>
</evidence>
<gene>
    <name evidence="5" type="primary">argE</name>
    <name evidence="5" type="ORF">NBRC116591_17560</name>
</gene>
<keyword evidence="3" id="KW-0170">Cobalt</keyword>
<evidence type="ECO:0000256" key="1">
    <source>
        <dbReference type="ARBA" id="ARBA00022723"/>
    </source>
</evidence>
<dbReference type="RefSeq" id="WP_233090767.1">
    <property type="nucleotide sequence ID" value="NZ_BAABWN010000005.1"/>
</dbReference>
<evidence type="ECO:0000256" key="3">
    <source>
        <dbReference type="ARBA" id="ARBA00023285"/>
    </source>
</evidence>
<dbReference type="InterPro" id="IPR010169">
    <property type="entry name" value="AcOrn-deacetyl"/>
</dbReference>
<dbReference type="Gene3D" id="3.30.70.360">
    <property type="match status" value="1"/>
</dbReference>
<dbReference type="SUPFAM" id="SSF55031">
    <property type="entry name" value="Bacterial exopeptidase dimerisation domain"/>
    <property type="match status" value="1"/>
</dbReference>
<dbReference type="NCBIfam" id="TIGR01892">
    <property type="entry name" value="AcOrn-deacetyl"/>
    <property type="match status" value="1"/>
</dbReference>
<dbReference type="Gene3D" id="3.40.630.10">
    <property type="entry name" value="Zn peptidases"/>
    <property type="match status" value="1"/>
</dbReference>
<dbReference type="Proteomes" id="UP001465153">
    <property type="component" value="Unassembled WGS sequence"/>
</dbReference>
<name>A0ABQ0A8H0_9GAMM</name>
<dbReference type="CDD" id="cd03894">
    <property type="entry name" value="M20_ArgE"/>
    <property type="match status" value="1"/>
</dbReference>
<evidence type="ECO:0000313" key="5">
    <source>
        <dbReference type="EMBL" id="GAA6167945.1"/>
    </source>
</evidence>
<accession>A0ABQ0A8H0</accession>
<dbReference type="InterPro" id="IPR036264">
    <property type="entry name" value="Bact_exopeptidase_dim_dom"/>
</dbReference>
<dbReference type="EMBL" id="BAABWN010000005">
    <property type="protein sequence ID" value="GAA6167945.1"/>
    <property type="molecule type" value="Genomic_DNA"/>
</dbReference>
<evidence type="ECO:0000313" key="6">
    <source>
        <dbReference type="Proteomes" id="UP001465153"/>
    </source>
</evidence>
<dbReference type="InterPro" id="IPR002933">
    <property type="entry name" value="Peptidase_M20"/>
</dbReference>
<dbReference type="HAMAP" id="MF_01108">
    <property type="entry name" value="ArgE"/>
    <property type="match status" value="1"/>
</dbReference>
<organism evidence="5 6">
    <name type="scientific">Sessilibacter corallicola</name>
    <dbReference type="NCBI Taxonomy" id="2904075"/>
    <lineage>
        <taxon>Bacteria</taxon>
        <taxon>Pseudomonadati</taxon>
        <taxon>Pseudomonadota</taxon>
        <taxon>Gammaproteobacteria</taxon>
        <taxon>Cellvibrionales</taxon>
        <taxon>Cellvibrionaceae</taxon>
        <taxon>Sessilibacter</taxon>
    </lineage>
</organism>
<proteinExistence type="inferred from homology"/>
<keyword evidence="2" id="KW-0378">Hydrolase</keyword>
<reference evidence="5 6" key="1">
    <citation type="submission" date="2024-04" db="EMBL/GenBank/DDBJ databases">
        <title>Draft genome sequence of Sessilibacter corallicola NBRC 116591.</title>
        <authorList>
            <person name="Miyakawa T."/>
            <person name="Kusuya Y."/>
            <person name="Miura T."/>
        </authorList>
    </citation>
    <scope>NUCLEOTIDE SEQUENCE [LARGE SCALE GENOMIC DNA]</scope>
    <source>
        <strain evidence="5 6">KU-00831-HH</strain>
    </source>
</reference>
<feature type="domain" description="Peptidase M20 dimerisation" evidence="4">
    <location>
        <begin position="176"/>
        <end position="284"/>
    </location>
</feature>
<keyword evidence="6" id="KW-1185">Reference proteome</keyword>
<comment type="caution">
    <text evidence="5">The sequence shown here is derived from an EMBL/GenBank/DDBJ whole genome shotgun (WGS) entry which is preliminary data.</text>
</comment>
<dbReference type="Pfam" id="PF01546">
    <property type="entry name" value="Peptidase_M20"/>
    <property type="match status" value="1"/>
</dbReference>
<dbReference type="PANTHER" id="PTHR43808">
    <property type="entry name" value="ACETYLORNITHINE DEACETYLASE"/>
    <property type="match status" value="1"/>
</dbReference>
<evidence type="ECO:0000259" key="4">
    <source>
        <dbReference type="Pfam" id="PF07687"/>
    </source>
</evidence>
<dbReference type="InterPro" id="IPR050072">
    <property type="entry name" value="Peptidase_M20A"/>
</dbReference>
<dbReference type="SUPFAM" id="SSF53187">
    <property type="entry name" value="Zn-dependent exopeptidases"/>
    <property type="match status" value="1"/>
</dbReference>
<dbReference type="PANTHER" id="PTHR43808:SF1">
    <property type="entry name" value="ACETYLORNITHINE DEACETYLASE"/>
    <property type="match status" value="1"/>
</dbReference>
<protein>
    <submittedName>
        <fullName evidence="5">Acetylornithine deacetylase</fullName>
    </submittedName>
</protein>
<dbReference type="InterPro" id="IPR011650">
    <property type="entry name" value="Peptidase_M20_dimer"/>
</dbReference>
<sequence length="381" mass="41558">MKLPSYEQQLSALVATPSVSSAHPDLDTSNRPVLDILATWFQDLGFSVVYLPVPGEPDKANLLATLGQGDSGLVLSGHTDTVPFNAERWQQDPFKLTTRDERWYGLGATDMKGFFPVITEAVKGIKAEQLKQPIMVLATADEETSMSGARALAEIGQPKGRYAIIGEPTNLQPIRAHKGIMMESVRIQGLAGHSSNPKLGKNAMEAMHEVLAELLLFRKQMEAKYENASFAIKTPTLNLGYIHGGDNPNRICGHCELHFDLRPLPGMSLEDLRAEISQRLQPISEKFNTPLTFESLFPGVPAFEQPQNSALVQAAHELTGQTPESVAFATEAPFLQGLGMETLVMGPGSIDQAHQPNEYIAMSQIDPAVAVLKGLIKKFCM</sequence>
<keyword evidence="1" id="KW-0479">Metal-binding</keyword>
<dbReference type="NCBIfam" id="NF003474">
    <property type="entry name" value="PRK05111.1"/>
    <property type="match status" value="1"/>
</dbReference>
<dbReference type="Pfam" id="PF07687">
    <property type="entry name" value="M20_dimer"/>
    <property type="match status" value="1"/>
</dbReference>